<dbReference type="Proteomes" id="UP000267249">
    <property type="component" value="Chromosome"/>
</dbReference>
<dbReference type="Gene3D" id="1.25.40.10">
    <property type="entry name" value="Tetratricopeptide repeat domain"/>
    <property type="match status" value="1"/>
</dbReference>
<accession>A0AAN1UTB8</accession>
<dbReference type="Pfam" id="PF14559">
    <property type="entry name" value="TPR_19"/>
    <property type="match status" value="1"/>
</dbReference>
<name>A0AAN1UTB8_SYNEL</name>
<sequence>MIELALGDLETASVTQLQQWAEQAASQQDWSTALQLIELAAWQEPENSAILRRWGDWLAAAGQVEEAIAAYQAALESQPGCPQAIAAWAAVLNEQGRYAEAIALLDQAVEQTTDLWHHRAVALQSLGDWPKALTSCDRALQLDPTMAEAQFLRSKLRLGLGDWSQGWPEYESRLLVFPELRDRLPSFGRPLWQGEDLTDKTLLIWGEQGYGDQIQFVRYLSVLRARWPETPLLLLVSEPLAALFQQLAITNLQVATQFTFEVEPAYDFHLPLLSLPERLGATAETIPLAQGYLPRSPQFGGSKLKANPHLLQVGFVWQAGETSDRRFQWRQADKSVPLEYFLQLRLKLEDCQFWSLQLGSASQALQQNPDWTDCDLSDQIHSFVDTAALLSQLDLLITVDTAIAHLAGALGVPVWVLLPKVADWRWRQTGTTTPWYDSMRLYRQAIAGDWRSVFEQLQRDLDSDPTRLHPY</sequence>
<feature type="repeat" description="TPR" evidence="3">
    <location>
        <begin position="113"/>
        <end position="146"/>
    </location>
</feature>
<dbReference type="PROSITE" id="PS50005">
    <property type="entry name" value="TPR"/>
    <property type="match status" value="1"/>
</dbReference>
<evidence type="ECO:0000313" key="5">
    <source>
        <dbReference type="Proteomes" id="UP000267249"/>
    </source>
</evidence>
<dbReference type="EMBL" id="CP030139">
    <property type="protein sequence ID" value="AZB71355.2"/>
    <property type="molecule type" value="Genomic_DNA"/>
</dbReference>
<proteinExistence type="predicted"/>
<dbReference type="PANTHER" id="PTHR44858:SF1">
    <property type="entry name" value="UDP-N-ACETYLGLUCOSAMINE--PEPTIDE N-ACETYLGLUCOSAMINYLTRANSFERASE SPINDLY-RELATED"/>
    <property type="match status" value="1"/>
</dbReference>
<evidence type="ECO:0000256" key="2">
    <source>
        <dbReference type="ARBA" id="ARBA00022803"/>
    </source>
</evidence>
<dbReference type="InterPro" id="IPR050498">
    <property type="entry name" value="Ycf3"/>
</dbReference>
<evidence type="ECO:0000256" key="3">
    <source>
        <dbReference type="PROSITE-ProRule" id="PRU00339"/>
    </source>
</evidence>
<keyword evidence="2 3" id="KW-0802">TPR repeat</keyword>
<dbReference type="PANTHER" id="PTHR44858">
    <property type="entry name" value="TETRATRICOPEPTIDE REPEAT PROTEIN 6"/>
    <property type="match status" value="1"/>
</dbReference>
<evidence type="ECO:0000256" key="1">
    <source>
        <dbReference type="ARBA" id="ARBA00022737"/>
    </source>
</evidence>
<dbReference type="InterPro" id="IPR019734">
    <property type="entry name" value="TPR_rpt"/>
</dbReference>
<dbReference type="SUPFAM" id="SSF53756">
    <property type="entry name" value="UDP-Glycosyltransferase/glycogen phosphorylase"/>
    <property type="match status" value="1"/>
</dbReference>
<protein>
    <submittedName>
        <fullName evidence="4">Tetratricopeptide repeat-containing glycosyltransferase family protein</fullName>
    </submittedName>
</protein>
<reference evidence="4 5" key="1">
    <citation type="journal article" date="2018" name="Sci. Rep.">
        <title>Genome Features and Biochemical Characteristics of a Robust, Fast Growing and Naturally Transformable Cyanobacterium Synechococcus elongatus PCC 11801 Isolated from India.</title>
        <authorList>
            <person name="Jaiswal D."/>
            <person name="Sengupta A."/>
            <person name="Sohoni S."/>
            <person name="Sengupta S."/>
            <person name="Phadnavis A.G."/>
            <person name="Pakrasi H.B."/>
            <person name="Wangikar P.P."/>
        </authorList>
    </citation>
    <scope>NUCLEOTIDE SEQUENCE [LARGE SCALE GENOMIC DNA]</scope>
    <source>
        <strain evidence="4 5">PCC 11801</strain>
    </source>
</reference>
<dbReference type="AlphaFoldDB" id="A0AAN1UTB8"/>
<organism evidence="4 5">
    <name type="scientific">Synechococcus elongatus PCC 11801</name>
    <dbReference type="NCBI Taxonomy" id="2219813"/>
    <lineage>
        <taxon>Bacteria</taxon>
        <taxon>Bacillati</taxon>
        <taxon>Cyanobacteriota</taxon>
        <taxon>Cyanophyceae</taxon>
        <taxon>Synechococcales</taxon>
        <taxon>Synechococcaceae</taxon>
        <taxon>Synechococcus</taxon>
    </lineage>
</organism>
<dbReference type="SMART" id="SM00028">
    <property type="entry name" value="TPR"/>
    <property type="match status" value="2"/>
</dbReference>
<evidence type="ECO:0000313" key="4">
    <source>
        <dbReference type="EMBL" id="AZB71355.2"/>
    </source>
</evidence>
<gene>
    <name evidence="4" type="ORF">DOP62_00195</name>
</gene>
<dbReference type="InterPro" id="IPR011990">
    <property type="entry name" value="TPR-like_helical_dom_sf"/>
</dbReference>
<dbReference type="Gene3D" id="3.40.50.2000">
    <property type="entry name" value="Glycogen Phosphorylase B"/>
    <property type="match status" value="1"/>
</dbReference>
<dbReference type="SUPFAM" id="SSF48452">
    <property type="entry name" value="TPR-like"/>
    <property type="match status" value="1"/>
</dbReference>
<keyword evidence="1" id="KW-0677">Repeat</keyword>